<dbReference type="RefSeq" id="WP_380123163.1">
    <property type="nucleotide sequence ID" value="NZ_JBHSIU010000054.1"/>
</dbReference>
<proteinExistence type="predicted"/>
<name>A0ABV9W905_9ACTN</name>
<dbReference type="Pfam" id="PF18143">
    <property type="entry name" value="HAD_SAK_2"/>
    <property type="match status" value="1"/>
</dbReference>
<sequence>MRPVVFLDVDGPLIPFGAQSYGLPASARIRAAARGNPLLARLDPRLGGWLTALPGDLVWATTWGADANDVIAPLLDLPELPVVDWPDEDVAGPVHWKTRGLVAWAAERPFVWIDDEITAADREWVAAHHPGAALLHAVERERGLTRGDIDTIAAWLTRPSP</sequence>
<evidence type="ECO:0000313" key="2">
    <source>
        <dbReference type="Proteomes" id="UP001595912"/>
    </source>
</evidence>
<reference evidence="2" key="1">
    <citation type="journal article" date="2019" name="Int. J. Syst. Evol. Microbiol.">
        <title>The Global Catalogue of Microorganisms (GCM) 10K type strain sequencing project: providing services to taxonomists for standard genome sequencing and annotation.</title>
        <authorList>
            <consortium name="The Broad Institute Genomics Platform"/>
            <consortium name="The Broad Institute Genome Sequencing Center for Infectious Disease"/>
            <person name="Wu L."/>
            <person name="Ma J."/>
        </authorList>
    </citation>
    <scope>NUCLEOTIDE SEQUENCE [LARGE SCALE GENOMIC DNA]</scope>
    <source>
        <strain evidence="2">CGMCC 4.7152</strain>
    </source>
</reference>
<organism evidence="1 2">
    <name type="scientific">Dactylosporangium cerinum</name>
    <dbReference type="NCBI Taxonomy" id="1434730"/>
    <lineage>
        <taxon>Bacteria</taxon>
        <taxon>Bacillati</taxon>
        <taxon>Actinomycetota</taxon>
        <taxon>Actinomycetes</taxon>
        <taxon>Micromonosporales</taxon>
        <taxon>Micromonosporaceae</taxon>
        <taxon>Dactylosporangium</taxon>
    </lineage>
</organism>
<protein>
    <submittedName>
        <fullName evidence="1">HAD domain-containing protein</fullName>
    </submittedName>
</protein>
<dbReference type="EMBL" id="JBHSIU010000054">
    <property type="protein sequence ID" value="MFC5003842.1"/>
    <property type="molecule type" value="Genomic_DNA"/>
</dbReference>
<comment type="caution">
    <text evidence="1">The sequence shown here is derived from an EMBL/GenBank/DDBJ whole genome shotgun (WGS) entry which is preliminary data.</text>
</comment>
<gene>
    <name evidence="1" type="ORF">ACFPIJ_39215</name>
</gene>
<dbReference type="Proteomes" id="UP001595912">
    <property type="component" value="Unassembled WGS sequence"/>
</dbReference>
<keyword evidence="2" id="KW-1185">Reference proteome</keyword>
<accession>A0ABV9W905</accession>
<evidence type="ECO:0000313" key="1">
    <source>
        <dbReference type="EMBL" id="MFC5003842.1"/>
    </source>
</evidence>